<sequence>MTSCFLQWAGVIYNECEWRRQVAYRPGAGSVSGDWPAWRECGLLIRQRVDVSWKHSTTPVHPCRDSHLPFYNCAGLRHFFKTEEKVMLQTRSSRNSLGNPRTHLSVICRCQFERSMSFPR</sequence>
<reference evidence="1 2" key="1">
    <citation type="submission" date="2023-03" db="EMBL/GenBank/DDBJ databases">
        <title>High-quality genome of Scylla paramamosain provides insights in environmental adaptation.</title>
        <authorList>
            <person name="Zhang L."/>
        </authorList>
    </citation>
    <scope>NUCLEOTIDE SEQUENCE [LARGE SCALE GENOMIC DNA]</scope>
    <source>
        <strain evidence="1">LZ_2023a</strain>
        <tissue evidence="1">Muscle</tissue>
    </source>
</reference>
<organism evidence="1 2">
    <name type="scientific">Scylla paramamosain</name>
    <name type="common">Mud crab</name>
    <dbReference type="NCBI Taxonomy" id="85552"/>
    <lineage>
        <taxon>Eukaryota</taxon>
        <taxon>Metazoa</taxon>
        <taxon>Ecdysozoa</taxon>
        <taxon>Arthropoda</taxon>
        <taxon>Crustacea</taxon>
        <taxon>Multicrustacea</taxon>
        <taxon>Malacostraca</taxon>
        <taxon>Eumalacostraca</taxon>
        <taxon>Eucarida</taxon>
        <taxon>Decapoda</taxon>
        <taxon>Pleocyemata</taxon>
        <taxon>Brachyura</taxon>
        <taxon>Eubrachyura</taxon>
        <taxon>Portunoidea</taxon>
        <taxon>Portunidae</taxon>
        <taxon>Portuninae</taxon>
        <taxon>Scylla</taxon>
    </lineage>
</organism>
<evidence type="ECO:0000313" key="1">
    <source>
        <dbReference type="EMBL" id="KAK8395427.1"/>
    </source>
</evidence>
<gene>
    <name evidence="1" type="ORF">O3P69_006224</name>
</gene>
<dbReference type="EMBL" id="JARAKH010000018">
    <property type="protein sequence ID" value="KAK8395427.1"/>
    <property type="molecule type" value="Genomic_DNA"/>
</dbReference>
<name>A0AAW0U5T8_SCYPA</name>
<keyword evidence="2" id="KW-1185">Reference proteome</keyword>
<comment type="caution">
    <text evidence="1">The sequence shown here is derived from an EMBL/GenBank/DDBJ whole genome shotgun (WGS) entry which is preliminary data.</text>
</comment>
<accession>A0AAW0U5T8</accession>
<dbReference type="Proteomes" id="UP001487740">
    <property type="component" value="Unassembled WGS sequence"/>
</dbReference>
<dbReference type="AlphaFoldDB" id="A0AAW0U5T8"/>
<protein>
    <submittedName>
        <fullName evidence="1">Uncharacterized protein</fullName>
    </submittedName>
</protein>
<proteinExistence type="predicted"/>
<evidence type="ECO:0000313" key="2">
    <source>
        <dbReference type="Proteomes" id="UP001487740"/>
    </source>
</evidence>